<accession>A0A9P5JXD3</accession>
<proteinExistence type="predicted"/>
<dbReference type="Proteomes" id="UP000759537">
    <property type="component" value="Unassembled WGS sequence"/>
</dbReference>
<protein>
    <submittedName>
        <fullName evidence="1">Uncharacterized protein</fullName>
    </submittedName>
</protein>
<gene>
    <name evidence="1" type="ORF">DFH94DRAFT_772971</name>
</gene>
<sequence length="119" mass="13408">MLVRLTPSFPFTLFMYARVKSKPVPISTTGSRSVDFSTWKLKLSYVRRYDATLCVYKARGVASAGVIEQDQHVSCESKHRNSISMAWHCMGDRIPIGYCNDAIGLLLNYCLDLRSAAPR</sequence>
<keyword evidence="2" id="KW-1185">Reference proteome</keyword>
<dbReference type="EMBL" id="WHVB01000027">
    <property type="protein sequence ID" value="KAF8469855.1"/>
    <property type="molecule type" value="Genomic_DNA"/>
</dbReference>
<dbReference type="AlphaFoldDB" id="A0A9P5JXD3"/>
<evidence type="ECO:0000313" key="2">
    <source>
        <dbReference type="Proteomes" id="UP000759537"/>
    </source>
</evidence>
<organism evidence="1 2">
    <name type="scientific">Russula ochroleuca</name>
    <dbReference type="NCBI Taxonomy" id="152965"/>
    <lineage>
        <taxon>Eukaryota</taxon>
        <taxon>Fungi</taxon>
        <taxon>Dikarya</taxon>
        <taxon>Basidiomycota</taxon>
        <taxon>Agaricomycotina</taxon>
        <taxon>Agaricomycetes</taxon>
        <taxon>Russulales</taxon>
        <taxon>Russulaceae</taxon>
        <taxon>Russula</taxon>
    </lineage>
</organism>
<reference evidence="1" key="2">
    <citation type="journal article" date="2020" name="Nat. Commun.">
        <title>Large-scale genome sequencing of mycorrhizal fungi provides insights into the early evolution of symbiotic traits.</title>
        <authorList>
            <person name="Miyauchi S."/>
            <person name="Kiss E."/>
            <person name="Kuo A."/>
            <person name="Drula E."/>
            <person name="Kohler A."/>
            <person name="Sanchez-Garcia M."/>
            <person name="Morin E."/>
            <person name="Andreopoulos B."/>
            <person name="Barry K.W."/>
            <person name="Bonito G."/>
            <person name="Buee M."/>
            <person name="Carver A."/>
            <person name="Chen C."/>
            <person name="Cichocki N."/>
            <person name="Clum A."/>
            <person name="Culley D."/>
            <person name="Crous P.W."/>
            <person name="Fauchery L."/>
            <person name="Girlanda M."/>
            <person name="Hayes R.D."/>
            <person name="Keri Z."/>
            <person name="LaButti K."/>
            <person name="Lipzen A."/>
            <person name="Lombard V."/>
            <person name="Magnuson J."/>
            <person name="Maillard F."/>
            <person name="Murat C."/>
            <person name="Nolan M."/>
            <person name="Ohm R.A."/>
            <person name="Pangilinan J."/>
            <person name="Pereira M.F."/>
            <person name="Perotto S."/>
            <person name="Peter M."/>
            <person name="Pfister S."/>
            <person name="Riley R."/>
            <person name="Sitrit Y."/>
            <person name="Stielow J.B."/>
            <person name="Szollosi G."/>
            <person name="Zifcakova L."/>
            <person name="Stursova M."/>
            <person name="Spatafora J.W."/>
            <person name="Tedersoo L."/>
            <person name="Vaario L.M."/>
            <person name="Yamada A."/>
            <person name="Yan M."/>
            <person name="Wang P."/>
            <person name="Xu J."/>
            <person name="Bruns T."/>
            <person name="Baldrian P."/>
            <person name="Vilgalys R."/>
            <person name="Dunand C."/>
            <person name="Henrissat B."/>
            <person name="Grigoriev I.V."/>
            <person name="Hibbett D."/>
            <person name="Nagy L.G."/>
            <person name="Martin F.M."/>
        </authorList>
    </citation>
    <scope>NUCLEOTIDE SEQUENCE</scope>
    <source>
        <strain evidence="1">Prilba</strain>
    </source>
</reference>
<evidence type="ECO:0000313" key="1">
    <source>
        <dbReference type="EMBL" id="KAF8469855.1"/>
    </source>
</evidence>
<name>A0A9P5JXD3_9AGAM</name>
<comment type="caution">
    <text evidence="1">The sequence shown here is derived from an EMBL/GenBank/DDBJ whole genome shotgun (WGS) entry which is preliminary data.</text>
</comment>
<reference evidence="1" key="1">
    <citation type="submission" date="2019-10" db="EMBL/GenBank/DDBJ databases">
        <authorList>
            <consortium name="DOE Joint Genome Institute"/>
            <person name="Kuo A."/>
            <person name="Miyauchi S."/>
            <person name="Kiss E."/>
            <person name="Drula E."/>
            <person name="Kohler A."/>
            <person name="Sanchez-Garcia M."/>
            <person name="Andreopoulos B."/>
            <person name="Barry K.W."/>
            <person name="Bonito G."/>
            <person name="Buee M."/>
            <person name="Carver A."/>
            <person name="Chen C."/>
            <person name="Cichocki N."/>
            <person name="Clum A."/>
            <person name="Culley D."/>
            <person name="Crous P.W."/>
            <person name="Fauchery L."/>
            <person name="Girlanda M."/>
            <person name="Hayes R."/>
            <person name="Keri Z."/>
            <person name="LaButti K."/>
            <person name="Lipzen A."/>
            <person name="Lombard V."/>
            <person name="Magnuson J."/>
            <person name="Maillard F."/>
            <person name="Morin E."/>
            <person name="Murat C."/>
            <person name="Nolan M."/>
            <person name="Ohm R."/>
            <person name="Pangilinan J."/>
            <person name="Pereira M."/>
            <person name="Perotto S."/>
            <person name="Peter M."/>
            <person name="Riley R."/>
            <person name="Sitrit Y."/>
            <person name="Stielow B."/>
            <person name="Szollosi G."/>
            <person name="Zifcakova L."/>
            <person name="Stursova M."/>
            <person name="Spatafora J.W."/>
            <person name="Tedersoo L."/>
            <person name="Vaario L.-M."/>
            <person name="Yamada A."/>
            <person name="Yan M."/>
            <person name="Wang P."/>
            <person name="Xu J."/>
            <person name="Bruns T."/>
            <person name="Baldrian P."/>
            <person name="Vilgalys R."/>
            <person name="Henrissat B."/>
            <person name="Grigoriev I.V."/>
            <person name="Hibbett D."/>
            <person name="Nagy L.G."/>
            <person name="Martin F.M."/>
        </authorList>
    </citation>
    <scope>NUCLEOTIDE SEQUENCE</scope>
    <source>
        <strain evidence="1">Prilba</strain>
    </source>
</reference>